<sequence length="512" mass="52427">MPDLPTPQGTEAALFSEAWDAVLSYADLCTSGSATAHRLATEAFTRGMREVRAAARTHVRGAGRRTPRLPTIPALLTAVRATAAGWQAEGQGHRLDPGLSEWLDSAEAARHLGPPRERPAALRALRDLAEADAALLWLAEVEALPPSAAARRLGLEPAAVSGELERVRTLFRDRCRHAHGEGGADGECRVCARAGSPGHPPACSHCAGPAARQQGAALAPVLAGAVIGWGSLAYLERRRRASEVRQGTGRPAEAADGGETDKRAGLGRLLRGGGLFATALLLSALALAASLMPYGGSGADSFAARDDTAATREDGTAPDDTGAPGEKASRDHGRIQATPGGRPATADPSPAPAATLTRTPATPGTRDSSRTTPSPAPDTAPSGVPSPARRPGDTGAAAVAPAPTTTPPVSCHVAYDLVGQWSGGFQATVTVTAERALAGWRVDWSFPDGQQITRMWAATARQTGARVTATAADYDQAVPARTAVSFGFTGTWAAANRAPGGFALNGAPCAGG</sequence>
<feature type="transmembrane region" description="Helical" evidence="4">
    <location>
        <begin position="272"/>
        <end position="292"/>
    </location>
</feature>
<evidence type="ECO:0000259" key="5">
    <source>
        <dbReference type="PROSITE" id="PS51173"/>
    </source>
</evidence>
<dbReference type="STRING" id="67331.SAMN04490357_6089"/>
<organism evidence="6 7">
    <name type="scientific">Streptomyces misionensis</name>
    <dbReference type="NCBI Taxonomy" id="67331"/>
    <lineage>
        <taxon>Bacteria</taxon>
        <taxon>Bacillati</taxon>
        <taxon>Actinomycetota</taxon>
        <taxon>Actinomycetes</taxon>
        <taxon>Kitasatosporales</taxon>
        <taxon>Streptomycetaceae</taxon>
        <taxon>Streptomyces</taxon>
    </lineage>
</organism>
<feature type="domain" description="CBM2" evidence="5">
    <location>
        <begin position="404"/>
        <end position="512"/>
    </location>
</feature>
<keyword evidence="4" id="KW-0472">Membrane</keyword>
<dbReference type="GO" id="GO:0000272">
    <property type="term" value="P:polysaccharide catabolic process"/>
    <property type="evidence" value="ECO:0007669"/>
    <property type="project" value="UniProtKB-KW"/>
</dbReference>
<dbReference type="InterPro" id="IPR008965">
    <property type="entry name" value="CBM2/CBM3_carb-bd_dom_sf"/>
</dbReference>
<feature type="region of interest" description="Disordered" evidence="3">
    <location>
        <begin position="305"/>
        <end position="406"/>
    </location>
</feature>
<dbReference type="GeneID" id="95515146"/>
<dbReference type="GO" id="GO:0004553">
    <property type="term" value="F:hydrolase activity, hydrolyzing O-glycosyl compounds"/>
    <property type="evidence" value="ECO:0007669"/>
    <property type="project" value="InterPro"/>
</dbReference>
<dbReference type="AlphaFoldDB" id="A0A1H5E418"/>
<keyword evidence="1" id="KW-0732">Signal</keyword>
<dbReference type="Proteomes" id="UP000182375">
    <property type="component" value="Unassembled WGS sequence"/>
</dbReference>
<keyword evidence="2" id="KW-0119">Carbohydrate metabolism</keyword>
<keyword evidence="4" id="KW-0812">Transmembrane</keyword>
<dbReference type="GO" id="GO:0030247">
    <property type="term" value="F:polysaccharide binding"/>
    <property type="evidence" value="ECO:0007669"/>
    <property type="project" value="UniProtKB-UniRule"/>
</dbReference>
<protein>
    <submittedName>
        <fullName evidence="6">Cellulose binding domain-containing protein</fullName>
    </submittedName>
</protein>
<evidence type="ECO:0000313" key="7">
    <source>
        <dbReference type="Proteomes" id="UP000182375"/>
    </source>
</evidence>
<feature type="compositionally biased region" description="Low complexity" evidence="3">
    <location>
        <begin position="393"/>
        <end position="406"/>
    </location>
</feature>
<reference evidence="6 7" key="1">
    <citation type="submission" date="2016-10" db="EMBL/GenBank/DDBJ databases">
        <authorList>
            <person name="de Groot N.N."/>
        </authorList>
    </citation>
    <scope>NUCLEOTIDE SEQUENCE [LARGE SCALE GENOMIC DNA]</scope>
    <source>
        <strain evidence="6 7">DSM 40306</strain>
    </source>
</reference>
<accession>A0A1H5E418</accession>
<evidence type="ECO:0000256" key="4">
    <source>
        <dbReference type="SAM" id="Phobius"/>
    </source>
</evidence>
<dbReference type="Pfam" id="PF00553">
    <property type="entry name" value="CBM_2"/>
    <property type="match status" value="1"/>
</dbReference>
<dbReference type="EMBL" id="FNTD01000004">
    <property type="protein sequence ID" value="SED85872.1"/>
    <property type="molecule type" value="Genomic_DNA"/>
</dbReference>
<feature type="region of interest" description="Disordered" evidence="3">
    <location>
        <begin position="240"/>
        <end position="263"/>
    </location>
</feature>
<dbReference type="SUPFAM" id="SSF49384">
    <property type="entry name" value="Carbohydrate-binding domain"/>
    <property type="match status" value="1"/>
</dbReference>
<feature type="compositionally biased region" description="Basic and acidic residues" evidence="3">
    <location>
        <begin position="305"/>
        <end position="315"/>
    </location>
</feature>
<keyword evidence="2" id="KW-0624">Polysaccharide degradation</keyword>
<feature type="compositionally biased region" description="Low complexity" evidence="3">
    <location>
        <begin position="343"/>
        <end position="383"/>
    </location>
</feature>
<dbReference type="InterPro" id="IPR012291">
    <property type="entry name" value="CBM2_carb-bd_dom_sf"/>
</dbReference>
<evidence type="ECO:0000313" key="6">
    <source>
        <dbReference type="EMBL" id="SED85872.1"/>
    </source>
</evidence>
<evidence type="ECO:0000256" key="1">
    <source>
        <dbReference type="ARBA" id="ARBA00022729"/>
    </source>
</evidence>
<dbReference type="InterPro" id="IPR001919">
    <property type="entry name" value="CBD2"/>
</dbReference>
<dbReference type="RefSeq" id="WP_074994001.1">
    <property type="nucleotide sequence ID" value="NZ_FNTD01000004.1"/>
</dbReference>
<dbReference type="Gene3D" id="2.60.40.290">
    <property type="match status" value="1"/>
</dbReference>
<proteinExistence type="predicted"/>
<gene>
    <name evidence="6" type="ORF">SAMN04490357_6089</name>
</gene>
<dbReference type="PROSITE" id="PS51173">
    <property type="entry name" value="CBM2"/>
    <property type="match status" value="1"/>
</dbReference>
<evidence type="ECO:0000256" key="3">
    <source>
        <dbReference type="SAM" id="MobiDB-lite"/>
    </source>
</evidence>
<name>A0A1H5E418_9ACTN</name>
<dbReference type="SMART" id="SM00637">
    <property type="entry name" value="CBD_II"/>
    <property type="match status" value="1"/>
</dbReference>
<evidence type="ECO:0000256" key="2">
    <source>
        <dbReference type="ARBA" id="ARBA00023326"/>
    </source>
</evidence>
<feature type="transmembrane region" description="Helical" evidence="4">
    <location>
        <begin position="215"/>
        <end position="235"/>
    </location>
</feature>
<keyword evidence="4" id="KW-1133">Transmembrane helix</keyword>